<keyword evidence="3" id="KW-1185">Reference proteome</keyword>
<protein>
    <submittedName>
        <fullName evidence="2">Uncharacterized protein</fullName>
    </submittedName>
</protein>
<dbReference type="EMBL" id="QGMY01000007">
    <property type="protein sequence ID" value="PWR71957.1"/>
    <property type="molecule type" value="Genomic_DNA"/>
</dbReference>
<dbReference type="Proteomes" id="UP000245657">
    <property type="component" value="Unassembled WGS sequence"/>
</dbReference>
<keyword evidence="1" id="KW-1133">Transmembrane helix</keyword>
<evidence type="ECO:0000313" key="3">
    <source>
        <dbReference type="Proteomes" id="UP000245657"/>
    </source>
</evidence>
<name>A0A2V2N6U7_9EURY</name>
<accession>A0A2V2N6U7</accession>
<keyword evidence="1" id="KW-0812">Transmembrane</keyword>
<comment type="caution">
    <text evidence="2">The sequence shown here is derived from an EMBL/GenBank/DDBJ whole genome shotgun (WGS) entry which is preliminary data.</text>
</comment>
<evidence type="ECO:0000256" key="1">
    <source>
        <dbReference type="SAM" id="Phobius"/>
    </source>
</evidence>
<keyword evidence="1" id="KW-0472">Membrane</keyword>
<proteinExistence type="predicted"/>
<sequence>MSETFRSSGILLIDTLFLLFKITRIWSIIISNFRYHTLVHIVIFLLSPVWGGLIHFSISIQPQIYPYKSDRYQ</sequence>
<gene>
    <name evidence="2" type="ORF">DK846_08140</name>
</gene>
<reference evidence="2 3" key="1">
    <citation type="submission" date="2018-05" db="EMBL/GenBank/DDBJ databases">
        <title>Draft genome of Methanospirillum lacunae Ki8-1.</title>
        <authorList>
            <person name="Dueholm M.S."/>
            <person name="Nielsen P.H."/>
            <person name="Bakmann L.F."/>
            <person name="Otzen D.E."/>
        </authorList>
    </citation>
    <scope>NUCLEOTIDE SEQUENCE [LARGE SCALE GENOMIC DNA]</scope>
    <source>
        <strain evidence="2 3">Ki8-1</strain>
    </source>
</reference>
<feature type="transmembrane region" description="Helical" evidence="1">
    <location>
        <begin position="37"/>
        <end position="58"/>
    </location>
</feature>
<organism evidence="2 3">
    <name type="scientific">Methanospirillum lacunae</name>
    <dbReference type="NCBI Taxonomy" id="668570"/>
    <lineage>
        <taxon>Archaea</taxon>
        <taxon>Methanobacteriati</taxon>
        <taxon>Methanobacteriota</taxon>
        <taxon>Stenosarchaea group</taxon>
        <taxon>Methanomicrobia</taxon>
        <taxon>Methanomicrobiales</taxon>
        <taxon>Methanospirillaceae</taxon>
        <taxon>Methanospirillum</taxon>
    </lineage>
</organism>
<evidence type="ECO:0000313" key="2">
    <source>
        <dbReference type="EMBL" id="PWR71957.1"/>
    </source>
</evidence>
<feature type="transmembrane region" description="Helical" evidence="1">
    <location>
        <begin position="12"/>
        <end position="31"/>
    </location>
</feature>
<dbReference type="AlphaFoldDB" id="A0A2V2N6U7"/>